<accession>A0A286GH93</accession>
<feature type="transmembrane region" description="Helical" evidence="8">
    <location>
        <begin position="60"/>
        <end position="85"/>
    </location>
</feature>
<keyword evidence="5 8" id="KW-0812">Transmembrane</keyword>
<comment type="similarity">
    <text evidence="2">Belongs to the binding-protein-dependent transport system permease family. CysTW subfamily.</text>
</comment>
<keyword evidence="3 8" id="KW-0813">Transport</keyword>
<keyword evidence="4" id="KW-1003">Cell membrane</keyword>
<evidence type="ECO:0000259" key="9">
    <source>
        <dbReference type="PROSITE" id="PS50928"/>
    </source>
</evidence>
<evidence type="ECO:0000256" key="4">
    <source>
        <dbReference type="ARBA" id="ARBA00022475"/>
    </source>
</evidence>
<dbReference type="PROSITE" id="PS50928">
    <property type="entry name" value="ABC_TM1"/>
    <property type="match status" value="1"/>
</dbReference>
<dbReference type="Proteomes" id="UP000219621">
    <property type="component" value="Unassembled WGS sequence"/>
</dbReference>
<feature type="transmembrane region" description="Helical" evidence="8">
    <location>
        <begin position="97"/>
        <end position="124"/>
    </location>
</feature>
<feature type="transmembrane region" description="Helical" evidence="8">
    <location>
        <begin position="136"/>
        <end position="159"/>
    </location>
</feature>
<organism evidence="10 11">
    <name type="scientific">Caenispirillum bisanense</name>
    <dbReference type="NCBI Taxonomy" id="414052"/>
    <lineage>
        <taxon>Bacteria</taxon>
        <taxon>Pseudomonadati</taxon>
        <taxon>Pseudomonadota</taxon>
        <taxon>Alphaproteobacteria</taxon>
        <taxon>Rhodospirillales</taxon>
        <taxon>Novispirillaceae</taxon>
        <taxon>Caenispirillum</taxon>
    </lineage>
</organism>
<evidence type="ECO:0000256" key="7">
    <source>
        <dbReference type="ARBA" id="ARBA00023136"/>
    </source>
</evidence>
<dbReference type="GO" id="GO:0005886">
    <property type="term" value="C:plasma membrane"/>
    <property type="evidence" value="ECO:0007669"/>
    <property type="project" value="UniProtKB-SubCell"/>
</dbReference>
<evidence type="ECO:0000256" key="5">
    <source>
        <dbReference type="ARBA" id="ARBA00022692"/>
    </source>
</evidence>
<dbReference type="InterPro" id="IPR051789">
    <property type="entry name" value="Bact_Polyamine_Transport"/>
</dbReference>
<dbReference type="InterPro" id="IPR035906">
    <property type="entry name" value="MetI-like_sf"/>
</dbReference>
<keyword evidence="7 8" id="KW-0472">Membrane</keyword>
<feature type="transmembrane region" description="Helical" evidence="8">
    <location>
        <begin position="7"/>
        <end position="31"/>
    </location>
</feature>
<evidence type="ECO:0000313" key="11">
    <source>
        <dbReference type="Proteomes" id="UP000219621"/>
    </source>
</evidence>
<protein>
    <submittedName>
        <fullName evidence="10">Putrescine transport system permease protein</fullName>
    </submittedName>
</protein>
<proteinExistence type="inferred from homology"/>
<feature type="transmembrane region" description="Helical" evidence="8">
    <location>
        <begin position="238"/>
        <end position="259"/>
    </location>
</feature>
<evidence type="ECO:0000313" key="10">
    <source>
        <dbReference type="EMBL" id="SOD94903.1"/>
    </source>
</evidence>
<name>A0A286GH93_9PROT</name>
<dbReference type="EMBL" id="OCNJ01000004">
    <property type="protein sequence ID" value="SOD94903.1"/>
    <property type="molecule type" value="Genomic_DNA"/>
</dbReference>
<sequence>MRNRSFFLLTALGFGFAFLYLPILLLIIYSFNENRLVTVWSGFSTQWYGELLRDDNILDAAWVSLRVAFFSATISTALGTIAGMVMARFGRFKGRTLFSGMLSAPLVMPEVITGLSLLLLFVALEGLIGVPQGRGVSTITIAHATFTMAFVAVIIQSRLSQMDESIEEAALDLGARPAKVFFAITLPIISPALVAGWLLAFTMSLDDLVVASFTSGPSSTTLPMVVFSSVRLGVSPKINALATLLVLVAALTILIAAWFMRRQESQREKEAAAASAEQDRF</sequence>
<dbReference type="PANTHER" id="PTHR43848:SF2">
    <property type="entry name" value="PUTRESCINE TRANSPORT SYSTEM PERMEASE PROTEIN POTI"/>
    <property type="match status" value="1"/>
</dbReference>
<keyword evidence="11" id="KW-1185">Reference proteome</keyword>
<evidence type="ECO:0000256" key="3">
    <source>
        <dbReference type="ARBA" id="ARBA00022448"/>
    </source>
</evidence>
<dbReference type="Pfam" id="PF00528">
    <property type="entry name" value="BPD_transp_1"/>
    <property type="match status" value="1"/>
</dbReference>
<evidence type="ECO:0000256" key="2">
    <source>
        <dbReference type="ARBA" id="ARBA00007069"/>
    </source>
</evidence>
<dbReference type="PANTHER" id="PTHR43848">
    <property type="entry name" value="PUTRESCINE TRANSPORT SYSTEM PERMEASE PROTEIN POTI"/>
    <property type="match status" value="1"/>
</dbReference>
<gene>
    <name evidence="10" type="ORF">SAMN05421508_104159</name>
</gene>
<evidence type="ECO:0000256" key="8">
    <source>
        <dbReference type="RuleBase" id="RU363032"/>
    </source>
</evidence>
<evidence type="ECO:0000256" key="1">
    <source>
        <dbReference type="ARBA" id="ARBA00004651"/>
    </source>
</evidence>
<dbReference type="RefSeq" id="WP_097279123.1">
    <property type="nucleotide sequence ID" value="NZ_OCNJ01000004.1"/>
</dbReference>
<dbReference type="InterPro" id="IPR000515">
    <property type="entry name" value="MetI-like"/>
</dbReference>
<dbReference type="AlphaFoldDB" id="A0A286GH93"/>
<dbReference type="SUPFAM" id="SSF161098">
    <property type="entry name" value="MetI-like"/>
    <property type="match status" value="1"/>
</dbReference>
<dbReference type="OrthoDB" id="9782004at2"/>
<reference evidence="10 11" key="1">
    <citation type="submission" date="2017-09" db="EMBL/GenBank/DDBJ databases">
        <authorList>
            <person name="Ehlers B."/>
            <person name="Leendertz F.H."/>
        </authorList>
    </citation>
    <scope>NUCLEOTIDE SEQUENCE [LARGE SCALE GENOMIC DNA]</scope>
    <source>
        <strain evidence="10 11">USBA 140</strain>
    </source>
</reference>
<dbReference type="GO" id="GO:0055085">
    <property type="term" value="P:transmembrane transport"/>
    <property type="evidence" value="ECO:0007669"/>
    <property type="project" value="InterPro"/>
</dbReference>
<dbReference type="CDD" id="cd06261">
    <property type="entry name" value="TM_PBP2"/>
    <property type="match status" value="1"/>
</dbReference>
<evidence type="ECO:0000256" key="6">
    <source>
        <dbReference type="ARBA" id="ARBA00022989"/>
    </source>
</evidence>
<keyword evidence="6 8" id="KW-1133">Transmembrane helix</keyword>
<feature type="domain" description="ABC transmembrane type-1" evidence="9">
    <location>
        <begin position="61"/>
        <end position="256"/>
    </location>
</feature>
<dbReference type="Gene3D" id="1.10.3720.10">
    <property type="entry name" value="MetI-like"/>
    <property type="match status" value="1"/>
</dbReference>
<feature type="transmembrane region" description="Helical" evidence="8">
    <location>
        <begin position="180"/>
        <end position="200"/>
    </location>
</feature>
<comment type="subcellular location">
    <subcellularLocation>
        <location evidence="1 8">Cell membrane</location>
        <topology evidence="1 8">Multi-pass membrane protein</topology>
    </subcellularLocation>
</comment>